<dbReference type="Pfam" id="PF17746">
    <property type="entry name" value="SfsA_N"/>
    <property type="match status" value="1"/>
</dbReference>
<dbReference type="GO" id="GO:0003677">
    <property type="term" value="F:DNA binding"/>
    <property type="evidence" value="ECO:0007669"/>
    <property type="project" value="InterPro"/>
</dbReference>
<name>A0AAX4NFX0_9ARCH</name>
<dbReference type="InterPro" id="IPR041465">
    <property type="entry name" value="SfsA_N"/>
</dbReference>
<dbReference type="GeneID" id="95966995"/>
<proteinExistence type="predicted"/>
<evidence type="ECO:0000313" key="4">
    <source>
        <dbReference type="Proteomes" id="UP001451606"/>
    </source>
</evidence>
<sequence length="230" mass="26345">MAEWPLIDVSVGTAMLRIPGEQYEGMVLTRPNRFLVSVSYRNQTVVCHLHDPGRLKELIYAGNRVLFREAVGSKTKYSITAAFHDGQWILTDTRFHNTIASKFLDPGCKREVRYGSHVIDFKCGDIFVEVKGGTLYEDGFATFPDAPTKRGSEHLRALLELKTRTDNAFLIVLFFNPEPILFRPNRKTDPEFARLFYTCLENNVRIKVFKFGLYGNEVVYRGEIGISRLQ</sequence>
<dbReference type="KEGG" id="omr:OXIME_000271"/>
<feature type="domain" description="SfsA N-terminal OB" evidence="2">
    <location>
        <begin position="28"/>
        <end position="90"/>
    </location>
</feature>
<protein>
    <submittedName>
        <fullName evidence="3">DNA/RNA nuclease SfsA</fullName>
    </submittedName>
</protein>
<dbReference type="Proteomes" id="UP001451606">
    <property type="component" value="Chromosome"/>
</dbReference>
<dbReference type="EMBL" id="CP133772">
    <property type="protein sequence ID" value="WYX99731.1"/>
    <property type="molecule type" value="Genomic_DNA"/>
</dbReference>
<dbReference type="Pfam" id="PF03749">
    <property type="entry name" value="SfsA"/>
    <property type="match status" value="1"/>
</dbReference>
<dbReference type="NCBIfam" id="TIGR00230">
    <property type="entry name" value="sfsA"/>
    <property type="match status" value="1"/>
</dbReference>
<evidence type="ECO:0000313" key="3">
    <source>
        <dbReference type="EMBL" id="WYX99731.1"/>
    </source>
</evidence>
<reference evidence="3 4" key="1">
    <citation type="submission" date="2023-09" db="EMBL/GenBank/DDBJ databases">
        <authorList>
            <person name="Golyshina O.V."/>
            <person name="Lunev E.A."/>
            <person name="Bargiela R."/>
            <person name="Gaines M.C."/>
            <person name="Daum B."/>
            <person name="Bale N.J."/>
            <person name="Koenen M."/>
            <person name="Sinninghe Damst J.S."/>
            <person name="Yakimov M."/>
            <person name="Golyshin P.N."/>
        </authorList>
    </citation>
    <scope>NUCLEOTIDE SEQUENCE [LARGE SCALE GENOMIC DNA]</scope>
    <source>
        <strain evidence="3 4">M1</strain>
    </source>
</reference>
<keyword evidence="4" id="KW-1185">Reference proteome</keyword>
<organism evidence="3 4">
    <name type="scientific">Oxyplasma meridianum</name>
    <dbReference type="NCBI Taxonomy" id="3073602"/>
    <lineage>
        <taxon>Archaea</taxon>
        <taxon>Methanobacteriati</taxon>
        <taxon>Thermoplasmatota</taxon>
        <taxon>Thermoplasmata</taxon>
        <taxon>Thermoplasmatales</taxon>
        <taxon>Thermoplasmataceae</taxon>
        <taxon>Oxyplasma</taxon>
    </lineage>
</organism>
<dbReference type="PANTHER" id="PTHR30545">
    <property type="entry name" value="SUGAR FERMENTATION STIMULATION PROTEIN A"/>
    <property type="match status" value="1"/>
</dbReference>
<dbReference type="Gene3D" id="2.40.50.580">
    <property type="match status" value="1"/>
</dbReference>
<feature type="domain" description="Sugar fermentation stimulation protein C-terminal" evidence="1">
    <location>
        <begin position="108"/>
        <end position="211"/>
    </location>
</feature>
<accession>A0AAX4NFX0</accession>
<dbReference type="InterPro" id="IPR040452">
    <property type="entry name" value="SfsA_C"/>
</dbReference>
<dbReference type="Gene3D" id="3.40.1350.60">
    <property type="match status" value="1"/>
</dbReference>
<evidence type="ECO:0000259" key="1">
    <source>
        <dbReference type="Pfam" id="PF03749"/>
    </source>
</evidence>
<dbReference type="PANTHER" id="PTHR30545:SF2">
    <property type="entry name" value="SUGAR FERMENTATION STIMULATION PROTEIN A"/>
    <property type="match status" value="1"/>
</dbReference>
<dbReference type="RefSeq" id="WP_393971694.1">
    <property type="nucleotide sequence ID" value="NZ_CP133772.1"/>
</dbReference>
<evidence type="ECO:0000259" key="2">
    <source>
        <dbReference type="Pfam" id="PF17746"/>
    </source>
</evidence>
<dbReference type="InterPro" id="IPR005224">
    <property type="entry name" value="SfsA"/>
</dbReference>
<dbReference type="AlphaFoldDB" id="A0AAX4NFX0"/>
<gene>
    <name evidence="3" type="primary">sfsA</name>
    <name evidence="3" type="ORF">OXIME_000271</name>
</gene>